<dbReference type="Proteomes" id="UP000076717">
    <property type="component" value="Unassembled WGS sequence"/>
</dbReference>
<dbReference type="EMBL" id="LIIN01000114">
    <property type="protein sequence ID" value="KZX20281.1"/>
    <property type="molecule type" value="Genomic_DNA"/>
</dbReference>
<name>A0A166HB26_9MICO</name>
<comment type="caution">
    <text evidence="2">The sequence shown here is derived from an EMBL/GenBank/DDBJ whole genome shotgun (WGS) entry which is preliminary data.</text>
</comment>
<organism evidence="2 3">
    <name type="scientific">Rathayibacter tanaceti</name>
    <dbReference type="NCBI Taxonomy" id="1671680"/>
    <lineage>
        <taxon>Bacteria</taxon>
        <taxon>Bacillati</taxon>
        <taxon>Actinomycetota</taxon>
        <taxon>Actinomycetes</taxon>
        <taxon>Micrococcales</taxon>
        <taxon>Microbacteriaceae</taxon>
        <taxon>Rathayibacter</taxon>
    </lineage>
</organism>
<feature type="region of interest" description="Disordered" evidence="1">
    <location>
        <begin position="80"/>
        <end position="146"/>
    </location>
</feature>
<dbReference type="AlphaFoldDB" id="A0A166HB26"/>
<sequence>MQPLDRAAPQHLDTRHRRSLPQQVDQRRVLLQLDGGAAHRVHERRLESGAGRIAAGVQDPRTGVGTLEPARELAAGAIEAHPPLLQSGDRRGTAGAEHLDRVAHGQPCSGGQRVLDVQRHGVGRSGDRGDPALCGPGWTTRRARPW</sequence>
<feature type="compositionally biased region" description="Basic and acidic residues" evidence="1">
    <location>
        <begin position="88"/>
        <end position="103"/>
    </location>
</feature>
<feature type="region of interest" description="Disordered" evidence="1">
    <location>
        <begin position="43"/>
        <end position="64"/>
    </location>
</feature>
<evidence type="ECO:0000313" key="3">
    <source>
        <dbReference type="Proteomes" id="UP000076717"/>
    </source>
</evidence>
<proteinExistence type="predicted"/>
<gene>
    <name evidence="2" type="ORF">ACH61_02604</name>
</gene>
<feature type="region of interest" description="Disordered" evidence="1">
    <location>
        <begin position="1"/>
        <end position="24"/>
    </location>
</feature>
<dbReference type="AntiFam" id="ANF00152">
    <property type="entry name" value="Shadow ORF (opposite nadB1)"/>
</dbReference>
<evidence type="ECO:0000256" key="1">
    <source>
        <dbReference type="SAM" id="MobiDB-lite"/>
    </source>
</evidence>
<keyword evidence="3" id="KW-1185">Reference proteome</keyword>
<accession>A0A166HB26</accession>
<evidence type="ECO:0000313" key="2">
    <source>
        <dbReference type="EMBL" id="KZX20281.1"/>
    </source>
</evidence>
<protein>
    <submittedName>
        <fullName evidence="2">Uncharacterized protein</fullName>
    </submittedName>
</protein>
<reference evidence="2 3" key="1">
    <citation type="submission" date="2015-08" db="EMBL/GenBank/DDBJ databases">
        <title>Draft Genome Sequence of Rathayibacter sp. Strain VKM Ac-2596 Isolated from Leaf Gall Induced by Plant-Parasitic Nematodes.</title>
        <authorList>
            <person name="Vasilenko O.V."/>
            <person name="Starodumova I.P."/>
            <person name="Tarlachkov S.V."/>
            <person name="Dorofeeva L.V."/>
            <person name="Evtushenko L.I."/>
        </authorList>
    </citation>
    <scope>NUCLEOTIDE SEQUENCE [LARGE SCALE GENOMIC DNA]</scope>
    <source>
        <strain evidence="2 3">VKM Ac-2596</strain>
    </source>
</reference>